<evidence type="ECO:0000259" key="1">
    <source>
        <dbReference type="PROSITE" id="PS50106"/>
    </source>
</evidence>
<dbReference type="SUPFAM" id="SSF50156">
    <property type="entry name" value="PDZ domain-like"/>
    <property type="match status" value="1"/>
</dbReference>
<proteinExistence type="predicted"/>
<keyword evidence="3" id="KW-1185">Reference proteome</keyword>
<name>A0AAW1ID97_POPJA</name>
<dbReference type="PANTHER" id="PTHR19964:SF89">
    <property type="entry name" value="INACTIVATION-NO-AFTER-POTENTIAL D PROTEIN-LIKE PROTEIN"/>
    <property type="match status" value="1"/>
</dbReference>
<feature type="non-terminal residue" evidence="2">
    <location>
        <position position="111"/>
    </location>
</feature>
<dbReference type="InterPro" id="IPR036034">
    <property type="entry name" value="PDZ_sf"/>
</dbReference>
<dbReference type="PANTHER" id="PTHR19964">
    <property type="entry name" value="MULTIPLE PDZ DOMAIN PROTEIN"/>
    <property type="match status" value="1"/>
</dbReference>
<feature type="domain" description="PDZ" evidence="1">
    <location>
        <begin position="30"/>
        <end position="111"/>
    </location>
</feature>
<dbReference type="InterPro" id="IPR001478">
    <property type="entry name" value="PDZ"/>
</dbReference>
<dbReference type="EMBL" id="JASPKY010000650">
    <property type="protein sequence ID" value="KAK9687317.1"/>
    <property type="molecule type" value="Genomic_DNA"/>
</dbReference>
<sequence length="111" mass="11965">METIAEDQETEYELDKVKKKYANLGHSILMVQLERSGQGLGLSLAGHKDRNCMAVFVCGINPTGAAYRTGGIQVGDEILEVNGVVLHGRCHLNASAIIKSLSGPIFKVIIL</sequence>
<evidence type="ECO:0000313" key="3">
    <source>
        <dbReference type="Proteomes" id="UP001458880"/>
    </source>
</evidence>
<dbReference type="CDD" id="cd06672">
    <property type="entry name" value="PDZ8_MUPP1-PDZ7_PATJ-PDZ2_INAD-like"/>
    <property type="match status" value="1"/>
</dbReference>
<organism evidence="2 3">
    <name type="scientific">Popillia japonica</name>
    <name type="common">Japanese beetle</name>
    <dbReference type="NCBI Taxonomy" id="7064"/>
    <lineage>
        <taxon>Eukaryota</taxon>
        <taxon>Metazoa</taxon>
        <taxon>Ecdysozoa</taxon>
        <taxon>Arthropoda</taxon>
        <taxon>Hexapoda</taxon>
        <taxon>Insecta</taxon>
        <taxon>Pterygota</taxon>
        <taxon>Neoptera</taxon>
        <taxon>Endopterygota</taxon>
        <taxon>Coleoptera</taxon>
        <taxon>Polyphaga</taxon>
        <taxon>Scarabaeiformia</taxon>
        <taxon>Scarabaeidae</taxon>
        <taxon>Rutelinae</taxon>
        <taxon>Popillia</taxon>
    </lineage>
</organism>
<reference evidence="2 3" key="1">
    <citation type="journal article" date="2024" name="BMC Genomics">
        <title>De novo assembly and annotation of Popillia japonica's genome with initial clues to its potential as an invasive pest.</title>
        <authorList>
            <person name="Cucini C."/>
            <person name="Boschi S."/>
            <person name="Funari R."/>
            <person name="Cardaioli E."/>
            <person name="Iannotti N."/>
            <person name="Marturano G."/>
            <person name="Paoli F."/>
            <person name="Bruttini M."/>
            <person name="Carapelli A."/>
            <person name="Frati F."/>
            <person name="Nardi F."/>
        </authorList>
    </citation>
    <scope>NUCLEOTIDE SEQUENCE [LARGE SCALE GENOMIC DNA]</scope>
    <source>
        <strain evidence="2">DMR45628</strain>
    </source>
</reference>
<gene>
    <name evidence="2" type="ORF">QE152_g36526</name>
</gene>
<dbReference type="Gene3D" id="2.30.42.10">
    <property type="match status" value="1"/>
</dbReference>
<protein>
    <submittedName>
        <fullName evidence="2">PDZ domain</fullName>
    </submittedName>
</protein>
<dbReference type="InterPro" id="IPR051342">
    <property type="entry name" value="PDZ_scaffold"/>
</dbReference>
<dbReference type="PROSITE" id="PS50106">
    <property type="entry name" value="PDZ"/>
    <property type="match status" value="1"/>
</dbReference>
<accession>A0AAW1ID97</accession>
<dbReference type="SMART" id="SM00228">
    <property type="entry name" value="PDZ"/>
    <property type="match status" value="1"/>
</dbReference>
<dbReference type="Pfam" id="PF00595">
    <property type="entry name" value="PDZ"/>
    <property type="match status" value="1"/>
</dbReference>
<evidence type="ECO:0000313" key="2">
    <source>
        <dbReference type="EMBL" id="KAK9687317.1"/>
    </source>
</evidence>
<dbReference type="Proteomes" id="UP001458880">
    <property type="component" value="Unassembled WGS sequence"/>
</dbReference>
<comment type="caution">
    <text evidence="2">The sequence shown here is derived from an EMBL/GenBank/DDBJ whole genome shotgun (WGS) entry which is preliminary data.</text>
</comment>
<dbReference type="AlphaFoldDB" id="A0AAW1ID97"/>